<comment type="cofactor">
    <cofactor evidence="6">
        <name>Mg(2+)</name>
        <dbReference type="ChEBI" id="CHEBI:18420"/>
    </cofactor>
</comment>
<feature type="binding site" evidence="6">
    <location>
        <position position="399"/>
    </location>
    <ligand>
        <name>(6S)-NADPHX</name>
        <dbReference type="ChEBI" id="CHEBI:64076"/>
    </ligand>
</feature>
<dbReference type="GO" id="GO:0046496">
    <property type="term" value="P:nicotinamide nucleotide metabolic process"/>
    <property type="evidence" value="ECO:0007669"/>
    <property type="project" value="UniProtKB-UniRule"/>
</dbReference>
<dbReference type="PANTHER" id="PTHR12592">
    <property type="entry name" value="ATP-DEPENDENT (S)-NAD(P)H-HYDRATE DEHYDRATASE FAMILY MEMBER"/>
    <property type="match status" value="1"/>
</dbReference>
<evidence type="ECO:0000256" key="2">
    <source>
        <dbReference type="ARBA" id="ARBA00022840"/>
    </source>
</evidence>
<dbReference type="Pfam" id="PF01256">
    <property type="entry name" value="Carb_kinase"/>
    <property type="match status" value="1"/>
</dbReference>
<feature type="binding site" evidence="6">
    <location>
        <position position="252"/>
    </location>
    <ligand>
        <name>(6S)-NADPHX</name>
        <dbReference type="ChEBI" id="CHEBI:64076"/>
    </ligand>
</feature>
<keyword evidence="1 6" id="KW-0547">Nucleotide-binding</keyword>
<keyword evidence="5 6" id="KW-0456">Lyase</keyword>
<dbReference type="InterPro" id="IPR000631">
    <property type="entry name" value="CARKD"/>
</dbReference>
<feature type="binding site" evidence="6">
    <location>
        <begin position="389"/>
        <end position="398"/>
    </location>
    <ligand>
        <name>ATP</name>
        <dbReference type="ChEBI" id="CHEBI:30616"/>
    </ligand>
</feature>
<feature type="region of interest" description="Disordered" evidence="7">
    <location>
        <begin position="99"/>
        <end position="118"/>
    </location>
</feature>
<dbReference type="GO" id="GO:0110051">
    <property type="term" value="P:metabolite repair"/>
    <property type="evidence" value="ECO:0007669"/>
    <property type="project" value="TreeGrafter"/>
</dbReference>
<dbReference type="EMBL" id="HBGO01010013">
    <property type="protein sequence ID" value="CAD9330283.1"/>
    <property type="molecule type" value="Transcribed_RNA"/>
</dbReference>
<feature type="compositionally biased region" description="Low complexity" evidence="7">
    <location>
        <begin position="99"/>
        <end position="113"/>
    </location>
</feature>
<dbReference type="HAMAP" id="MF_01965">
    <property type="entry name" value="NADHX_dehydratase"/>
    <property type="match status" value="1"/>
</dbReference>
<evidence type="ECO:0000256" key="4">
    <source>
        <dbReference type="ARBA" id="ARBA00023027"/>
    </source>
</evidence>
<dbReference type="GO" id="GO:0047453">
    <property type="term" value="F:ATP-dependent NAD(P)H-hydrate dehydratase activity"/>
    <property type="evidence" value="ECO:0007669"/>
    <property type="project" value="UniProtKB-UniRule"/>
</dbReference>
<dbReference type="CDD" id="cd01171">
    <property type="entry name" value="YXKO-related"/>
    <property type="match status" value="1"/>
</dbReference>
<keyword evidence="3" id="KW-0521">NADP</keyword>
<evidence type="ECO:0000256" key="3">
    <source>
        <dbReference type="ARBA" id="ARBA00022857"/>
    </source>
</evidence>
<evidence type="ECO:0000256" key="1">
    <source>
        <dbReference type="ARBA" id="ARBA00022741"/>
    </source>
</evidence>
<gene>
    <name evidence="9" type="ORF">OSIN01602_LOCUS5551</name>
</gene>
<reference evidence="9" key="1">
    <citation type="submission" date="2021-01" db="EMBL/GenBank/DDBJ databases">
        <authorList>
            <person name="Corre E."/>
            <person name="Pelletier E."/>
            <person name="Niang G."/>
            <person name="Scheremetjew M."/>
            <person name="Finn R."/>
            <person name="Kale V."/>
            <person name="Holt S."/>
            <person name="Cochrane G."/>
            <person name="Meng A."/>
            <person name="Brown T."/>
            <person name="Cohen L."/>
        </authorList>
    </citation>
    <scope>NUCLEOTIDE SEQUENCE</scope>
    <source>
        <strain evidence="9">Grunow 1884</strain>
    </source>
</reference>
<comment type="similarity">
    <text evidence="6">Belongs to the NnrD/CARKD family.</text>
</comment>
<proteinExistence type="inferred from homology"/>
<evidence type="ECO:0000259" key="8">
    <source>
        <dbReference type="PROSITE" id="PS51383"/>
    </source>
</evidence>
<dbReference type="SUPFAM" id="SSF53613">
    <property type="entry name" value="Ribokinase-like"/>
    <property type="match status" value="1"/>
</dbReference>
<sequence>MTTRQSNSFSSRFLFHRYFSGALTFPFLLFISSCSDALPHSVSALTAGATPIPRTKLAGRSNRSNYCSLPLPACAGQFPTIMFRRDRSSPLKARSLASAASAGSGQSSGQKQPTRWSDTANDAVNRCIPPMSSSSHKGSSGRIGVLGGSARYTGAPYYAAMASLKVGADLAFVFCAEEAAVPIKCYSPELMVASVYNAAEFDRSVRAMADAKSGELVDMEAIEKDQERLVNKMVSEVTTLFDRMHVLIIGPGLGRCPLVLKATAKIISLAKERNLPLVIDADGLHLLTLEENADLVADYEGVVLTPNAVEIKRLTQTLGRNYAKIHPEGDLNTLDGEELSMTSFDRATAGNIIVKKGHHDILFTITGRTHTQDRGISVKRGNMLCEEEGGLKRSGGLGDILSGCVGAFVAWNRILSRQTNGMNLSHEDLLLSCWSACCVTKKATRVAFMKKRRSMTAPDVLEEIGPVVDKMTDGITHATDSAER</sequence>
<feature type="binding site" evidence="6">
    <location>
        <begin position="356"/>
        <end position="360"/>
    </location>
    <ligand>
        <name>ATP</name>
        <dbReference type="ChEBI" id="CHEBI:30616"/>
    </ligand>
</feature>
<evidence type="ECO:0000256" key="7">
    <source>
        <dbReference type="SAM" id="MobiDB-lite"/>
    </source>
</evidence>
<dbReference type="EC" id="4.2.1.93" evidence="6"/>
<dbReference type="GO" id="GO:0005524">
    <property type="term" value="F:ATP binding"/>
    <property type="evidence" value="ECO:0007669"/>
    <property type="project" value="UniProtKB-KW"/>
</dbReference>
<organism evidence="9">
    <name type="scientific">Trieres chinensis</name>
    <name type="common">Marine centric diatom</name>
    <name type="synonym">Odontella sinensis</name>
    <dbReference type="NCBI Taxonomy" id="1514140"/>
    <lineage>
        <taxon>Eukaryota</taxon>
        <taxon>Sar</taxon>
        <taxon>Stramenopiles</taxon>
        <taxon>Ochrophyta</taxon>
        <taxon>Bacillariophyta</taxon>
        <taxon>Mediophyceae</taxon>
        <taxon>Biddulphiophycidae</taxon>
        <taxon>Eupodiscales</taxon>
        <taxon>Parodontellaceae</taxon>
        <taxon>Trieres</taxon>
    </lineage>
</organism>
<dbReference type="NCBIfam" id="TIGR00196">
    <property type="entry name" value="yjeF_cterm"/>
    <property type="match status" value="1"/>
</dbReference>
<feature type="binding site" evidence="6">
    <location>
        <begin position="307"/>
        <end position="313"/>
    </location>
    <ligand>
        <name>(6S)-NADPHX</name>
        <dbReference type="ChEBI" id="CHEBI:64076"/>
    </ligand>
</feature>
<dbReference type="InterPro" id="IPR029056">
    <property type="entry name" value="Ribokinase-like"/>
</dbReference>
<protein>
    <recommendedName>
        <fullName evidence="6">ATP-dependent (S)-NAD(P)H-hydrate dehydratase</fullName>
        <ecNumber evidence="6">4.2.1.93</ecNumber>
    </recommendedName>
    <alternativeName>
        <fullName evidence="6">ATP-dependent NAD(P)HX dehydratase</fullName>
    </alternativeName>
</protein>
<evidence type="ECO:0000256" key="5">
    <source>
        <dbReference type="ARBA" id="ARBA00023239"/>
    </source>
</evidence>
<dbReference type="PROSITE" id="PS51257">
    <property type="entry name" value="PROKAR_LIPOPROTEIN"/>
    <property type="match status" value="1"/>
</dbReference>
<name>A0A7S2EDM0_TRICV</name>
<keyword evidence="6" id="KW-0597">Phosphoprotein</keyword>
<dbReference type="Gene3D" id="3.40.1190.20">
    <property type="match status" value="1"/>
</dbReference>
<dbReference type="PANTHER" id="PTHR12592:SF0">
    <property type="entry name" value="ATP-DEPENDENT (S)-NAD(P)H-HYDRATE DEHYDRATASE"/>
    <property type="match status" value="1"/>
</dbReference>
<evidence type="ECO:0000256" key="6">
    <source>
        <dbReference type="HAMAP-Rule" id="MF_03157"/>
    </source>
</evidence>
<keyword evidence="4 6" id="KW-0520">NAD</keyword>
<comment type="catalytic activity">
    <reaction evidence="6">
        <text>(6S)-NADPHX + ATP = ADP + phosphate + NADPH + H(+)</text>
        <dbReference type="Rhea" id="RHEA:32231"/>
        <dbReference type="ChEBI" id="CHEBI:15378"/>
        <dbReference type="ChEBI" id="CHEBI:30616"/>
        <dbReference type="ChEBI" id="CHEBI:43474"/>
        <dbReference type="ChEBI" id="CHEBI:57783"/>
        <dbReference type="ChEBI" id="CHEBI:64076"/>
        <dbReference type="ChEBI" id="CHEBI:456216"/>
        <dbReference type="EC" id="4.2.1.93"/>
    </reaction>
</comment>
<dbReference type="AlphaFoldDB" id="A0A7S2EDM0"/>
<feature type="domain" description="YjeF C-terminal" evidence="8">
    <location>
        <begin position="120"/>
        <end position="471"/>
    </location>
</feature>
<evidence type="ECO:0000313" key="9">
    <source>
        <dbReference type="EMBL" id="CAD9330283.1"/>
    </source>
</evidence>
<dbReference type="PROSITE" id="PS51383">
    <property type="entry name" value="YJEF_C_3"/>
    <property type="match status" value="1"/>
</dbReference>
<comment type="function">
    <text evidence="6">Catalyzes the dehydration of the S-form of NAD(P)HX at the expense of ATP, which is converted to ADP. Together with NAD(P)HX epimerase, which catalyzes the epimerization of the S- and R-forms, the enzyme allows the repair of both epimers of NAD(P)HX, a damaged form of NAD(P)H that is a result of enzymatic or heat-dependent hydration.</text>
</comment>
<keyword evidence="2 6" id="KW-0067">ATP-binding</keyword>
<comment type="catalytic activity">
    <reaction evidence="6">
        <text>(6S)-NADHX + ATP = ADP + phosphate + NADH + H(+)</text>
        <dbReference type="Rhea" id="RHEA:19017"/>
        <dbReference type="ChEBI" id="CHEBI:15378"/>
        <dbReference type="ChEBI" id="CHEBI:30616"/>
        <dbReference type="ChEBI" id="CHEBI:43474"/>
        <dbReference type="ChEBI" id="CHEBI:57945"/>
        <dbReference type="ChEBI" id="CHEBI:64074"/>
        <dbReference type="ChEBI" id="CHEBI:456216"/>
        <dbReference type="EC" id="4.2.1.93"/>
    </reaction>
</comment>
<accession>A0A7S2EDM0</accession>